<keyword evidence="1" id="KW-0812">Transmembrane</keyword>
<dbReference type="Proteomes" id="UP000027120">
    <property type="component" value="Unassembled WGS sequence"/>
</dbReference>
<name>A0A067DI08_CITSI</name>
<dbReference type="EMBL" id="KK787658">
    <property type="protein sequence ID" value="KDO38642.1"/>
    <property type="molecule type" value="Genomic_DNA"/>
</dbReference>
<dbReference type="AlphaFoldDB" id="A0A067DI08"/>
<gene>
    <name evidence="2" type="ORF">CISIN_1g044810mg</name>
</gene>
<organism evidence="2 3">
    <name type="scientific">Citrus sinensis</name>
    <name type="common">Sweet orange</name>
    <name type="synonym">Citrus aurantium var. sinensis</name>
    <dbReference type="NCBI Taxonomy" id="2711"/>
    <lineage>
        <taxon>Eukaryota</taxon>
        <taxon>Viridiplantae</taxon>
        <taxon>Streptophyta</taxon>
        <taxon>Embryophyta</taxon>
        <taxon>Tracheophyta</taxon>
        <taxon>Spermatophyta</taxon>
        <taxon>Magnoliopsida</taxon>
        <taxon>eudicotyledons</taxon>
        <taxon>Gunneridae</taxon>
        <taxon>Pentapetalae</taxon>
        <taxon>rosids</taxon>
        <taxon>malvids</taxon>
        <taxon>Sapindales</taxon>
        <taxon>Rutaceae</taxon>
        <taxon>Aurantioideae</taxon>
        <taxon>Citrus</taxon>
    </lineage>
</organism>
<evidence type="ECO:0000313" key="2">
    <source>
        <dbReference type="EMBL" id="KDO38642.1"/>
    </source>
</evidence>
<sequence length="89" mass="8956">MQSKYKRTKVTFLPNNQPNCFAAAASAACVFAAAGASVFAAAGASVFAAAGASVFAAAGASVFAATFASFWLHDRQSLLPSNTLPLALP</sequence>
<evidence type="ECO:0000313" key="3">
    <source>
        <dbReference type="Proteomes" id="UP000027120"/>
    </source>
</evidence>
<keyword evidence="1" id="KW-0472">Membrane</keyword>
<keyword evidence="1" id="KW-1133">Transmembrane helix</keyword>
<proteinExistence type="predicted"/>
<keyword evidence="3" id="KW-1185">Reference proteome</keyword>
<dbReference type="PROSITE" id="PS51257">
    <property type="entry name" value="PROKAR_LIPOPROTEIN"/>
    <property type="match status" value="1"/>
</dbReference>
<protein>
    <submittedName>
        <fullName evidence="2">Uncharacterized protein</fullName>
    </submittedName>
</protein>
<feature type="transmembrane region" description="Helical" evidence="1">
    <location>
        <begin position="50"/>
        <end position="72"/>
    </location>
</feature>
<reference evidence="2 3" key="1">
    <citation type="submission" date="2014-04" db="EMBL/GenBank/DDBJ databases">
        <authorList>
            <consortium name="International Citrus Genome Consortium"/>
            <person name="Gmitter F."/>
            <person name="Chen C."/>
            <person name="Farmerie W."/>
            <person name="Harkins T."/>
            <person name="Desany B."/>
            <person name="Mohiuddin M."/>
            <person name="Kodira C."/>
            <person name="Borodovsky M."/>
            <person name="Lomsadze A."/>
            <person name="Burns P."/>
            <person name="Jenkins J."/>
            <person name="Prochnik S."/>
            <person name="Shu S."/>
            <person name="Chapman J."/>
            <person name="Pitluck S."/>
            <person name="Schmutz J."/>
            <person name="Rokhsar D."/>
        </authorList>
    </citation>
    <scope>NUCLEOTIDE SEQUENCE</scope>
</reference>
<evidence type="ECO:0000256" key="1">
    <source>
        <dbReference type="SAM" id="Phobius"/>
    </source>
</evidence>
<accession>A0A067DI08</accession>